<evidence type="ECO:0008006" key="3">
    <source>
        <dbReference type="Google" id="ProtNLM"/>
    </source>
</evidence>
<organism evidence="1 2">
    <name type="scientific">Embleya scabrispora</name>
    <dbReference type="NCBI Taxonomy" id="159449"/>
    <lineage>
        <taxon>Bacteria</taxon>
        <taxon>Bacillati</taxon>
        <taxon>Actinomycetota</taxon>
        <taxon>Actinomycetes</taxon>
        <taxon>Kitasatosporales</taxon>
        <taxon>Streptomycetaceae</taxon>
        <taxon>Embleya</taxon>
    </lineage>
</organism>
<sequence length="81" mass="8091">MSIKGRFFLDLVERTLFTYVEVVLGLMIASATTSAIDLSVAKAAAIAGIPAALAVVKGALSSMLGTPGTAAALPSGAEPRA</sequence>
<evidence type="ECO:0000313" key="1">
    <source>
        <dbReference type="EMBL" id="OPC82996.1"/>
    </source>
</evidence>
<accession>A0A1T3P1K8</accession>
<protein>
    <recommendedName>
        <fullName evidence="3">Holin</fullName>
    </recommendedName>
</protein>
<name>A0A1T3P1K8_9ACTN</name>
<dbReference type="OrthoDB" id="5178799at2"/>
<dbReference type="EMBL" id="MWQN01000001">
    <property type="protein sequence ID" value="OPC82996.1"/>
    <property type="molecule type" value="Genomic_DNA"/>
</dbReference>
<proteinExistence type="predicted"/>
<comment type="caution">
    <text evidence="1">The sequence shown here is derived from an EMBL/GenBank/DDBJ whole genome shotgun (WGS) entry which is preliminary data.</text>
</comment>
<evidence type="ECO:0000313" key="2">
    <source>
        <dbReference type="Proteomes" id="UP000190037"/>
    </source>
</evidence>
<dbReference type="AlphaFoldDB" id="A0A1T3P1K8"/>
<dbReference type="Proteomes" id="UP000190037">
    <property type="component" value="Unassembled WGS sequence"/>
</dbReference>
<gene>
    <name evidence="1" type="ORF">B4N89_20500</name>
</gene>
<reference evidence="1 2" key="1">
    <citation type="submission" date="2017-03" db="EMBL/GenBank/DDBJ databases">
        <title>Draft genome sequence of Streptomyces scabrisporus NF3, endophyte isolated from Amphipterygium adstringens.</title>
        <authorList>
            <person name="Vazquez M."/>
            <person name="Ceapa C.D."/>
            <person name="Rodriguez Luna D."/>
            <person name="Sanchez Esquivel S."/>
        </authorList>
    </citation>
    <scope>NUCLEOTIDE SEQUENCE [LARGE SCALE GENOMIC DNA]</scope>
    <source>
        <strain evidence="1 2">NF3</strain>
    </source>
</reference>
<keyword evidence="2" id="KW-1185">Reference proteome</keyword>
<dbReference type="RefSeq" id="WP_078977295.1">
    <property type="nucleotide sequence ID" value="NZ_MWQN01000001.1"/>
</dbReference>
<dbReference type="STRING" id="159449.B4N89_20500"/>